<dbReference type="Pfam" id="PF00989">
    <property type="entry name" value="PAS"/>
    <property type="match status" value="1"/>
</dbReference>
<dbReference type="SUPFAM" id="SSF90257">
    <property type="entry name" value="Myosin rod fragments"/>
    <property type="match status" value="1"/>
</dbReference>
<dbReference type="InterPro" id="IPR013656">
    <property type="entry name" value="PAS_4"/>
</dbReference>
<dbReference type="InterPro" id="IPR000780">
    <property type="entry name" value="CheR_MeTrfase"/>
</dbReference>
<comment type="catalytic activity">
    <reaction evidence="1">
        <text>L-glutamyl-[protein] + S-adenosyl-L-methionine = [protein]-L-glutamate 5-O-methyl ester + S-adenosyl-L-homocysteine</text>
        <dbReference type="Rhea" id="RHEA:24452"/>
        <dbReference type="Rhea" id="RHEA-COMP:10208"/>
        <dbReference type="Rhea" id="RHEA-COMP:10311"/>
        <dbReference type="ChEBI" id="CHEBI:29973"/>
        <dbReference type="ChEBI" id="CHEBI:57856"/>
        <dbReference type="ChEBI" id="CHEBI:59789"/>
        <dbReference type="ChEBI" id="CHEBI:82795"/>
        <dbReference type="EC" id="2.1.1.80"/>
    </reaction>
</comment>
<dbReference type="PROSITE" id="PS50112">
    <property type="entry name" value="PAS"/>
    <property type="match status" value="1"/>
</dbReference>
<dbReference type="InterPro" id="IPR050903">
    <property type="entry name" value="Bact_Chemotaxis_MeTrfase"/>
</dbReference>
<dbReference type="GO" id="GO:0008983">
    <property type="term" value="F:protein-glutamate O-methyltransferase activity"/>
    <property type="evidence" value="ECO:0007669"/>
    <property type="project" value="UniProtKB-EC"/>
</dbReference>
<dbReference type="Gene3D" id="1.10.287.620">
    <property type="entry name" value="Helix Hairpins"/>
    <property type="match status" value="1"/>
</dbReference>
<feature type="domain" description="PAS" evidence="7">
    <location>
        <begin position="507"/>
        <end position="555"/>
    </location>
</feature>
<dbReference type="PANTHER" id="PTHR24422">
    <property type="entry name" value="CHEMOTAXIS PROTEIN METHYLTRANSFERASE"/>
    <property type="match status" value="1"/>
</dbReference>
<protein>
    <recommendedName>
        <fullName evidence="2">protein-glutamate O-methyltransferase</fullName>
        <ecNumber evidence="2">2.1.1.80</ecNumber>
    </recommendedName>
</protein>
<dbReference type="AlphaFoldDB" id="A0A841H5U7"/>
<dbReference type="SUPFAM" id="SSF53335">
    <property type="entry name" value="S-adenosyl-L-methionine-dependent methyltransferases"/>
    <property type="match status" value="1"/>
</dbReference>
<feature type="domain" description="CheR-type methyltransferase" evidence="8">
    <location>
        <begin position="1"/>
        <end position="250"/>
    </location>
</feature>
<dbReference type="Gene3D" id="1.10.155.10">
    <property type="entry name" value="Chemotaxis receptor methyltransferase CheR, N-terminal domain"/>
    <property type="match status" value="1"/>
</dbReference>
<dbReference type="PANTHER" id="PTHR24422:SF10">
    <property type="entry name" value="CHEMOTAXIS PROTEIN METHYLTRANSFERASE 2"/>
    <property type="match status" value="1"/>
</dbReference>
<evidence type="ECO:0000313" key="10">
    <source>
        <dbReference type="Proteomes" id="UP000582837"/>
    </source>
</evidence>
<evidence type="ECO:0000259" key="7">
    <source>
        <dbReference type="PROSITE" id="PS50112"/>
    </source>
</evidence>
<keyword evidence="6" id="KW-0175">Coiled coil</keyword>
<dbReference type="InterPro" id="IPR013767">
    <property type="entry name" value="PAS_fold"/>
</dbReference>
<keyword evidence="10" id="KW-1185">Reference proteome</keyword>
<name>A0A841H5U7_9BACT</name>
<evidence type="ECO:0000256" key="3">
    <source>
        <dbReference type="ARBA" id="ARBA00022603"/>
    </source>
</evidence>
<evidence type="ECO:0000256" key="2">
    <source>
        <dbReference type="ARBA" id="ARBA00012534"/>
    </source>
</evidence>
<dbReference type="InterPro" id="IPR036804">
    <property type="entry name" value="CheR_N_sf"/>
</dbReference>
<reference evidence="9 10" key="1">
    <citation type="submission" date="2020-08" db="EMBL/GenBank/DDBJ databases">
        <title>Genomic Encyclopedia of Type Strains, Phase IV (KMG-IV): sequencing the most valuable type-strain genomes for metagenomic binning, comparative biology and taxonomic classification.</title>
        <authorList>
            <person name="Goeker M."/>
        </authorList>
    </citation>
    <scope>NUCLEOTIDE SEQUENCE [LARGE SCALE GENOMIC DNA]</scope>
    <source>
        <strain evidence="9 10">DSM 29007</strain>
    </source>
</reference>
<dbReference type="Proteomes" id="UP000582837">
    <property type="component" value="Unassembled WGS sequence"/>
</dbReference>
<dbReference type="CDD" id="cd00130">
    <property type="entry name" value="PAS"/>
    <property type="match status" value="2"/>
</dbReference>
<keyword evidence="9" id="KW-0378">Hydrolase</keyword>
<evidence type="ECO:0000259" key="8">
    <source>
        <dbReference type="PROSITE" id="PS50123"/>
    </source>
</evidence>
<feature type="coiled-coil region" evidence="6">
    <location>
        <begin position="427"/>
        <end position="500"/>
    </location>
</feature>
<dbReference type="EMBL" id="JACHIA010000027">
    <property type="protein sequence ID" value="MBB6073625.1"/>
    <property type="molecule type" value="Genomic_DNA"/>
</dbReference>
<gene>
    <name evidence="9" type="ORF">HNQ61_005296</name>
</gene>
<dbReference type="CDD" id="cd02440">
    <property type="entry name" value="AdoMet_MTases"/>
    <property type="match status" value="1"/>
</dbReference>
<evidence type="ECO:0000313" key="9">
    <source>
        <dbReference type="EMBL" id="MBB6073625.1"/>
    </source>
</evidence>
<dbReference type="InterPro" id="IPR035965">
    <property type="entry name" value="PAS-like_dom_sf"/>
</dbReference>
<dbReference type="InterPro" id="IPR000014">
    <property type="entry name" value="PAS"/>
</dbReference>
<evidence type="ECO:0000256" key="4">
    <source>
        <dbReference type="ARBA" id="ARBA00022679"/>
    </source>
</evidence>
<dbReference type="Gene3D" id="3.40.50.150">
    <property type="entry name" value="Vaccinia Virus protein VP39"/>
    <property type="match status" value="1"/>
</dbReference>
<dbReference type="InterPro" id="IPR022641">
    <property type="entry name" value="CheR_N"/>
</dbReference>
<sequence length="628" mass="69829">MTSQPRDPSFESLVDFLKETRGFDFTGYKRSTLTRRVERRMLTLEIATYEAYRDHLELHPEEYGELFNTILINVTSFFRDPDAWSTLGRDFLPALLRDRGPEAPIRVWSAGCASGEETYSLVMMLAEALGVEAFRERVKVYATDRDDDALAHARAAVYDAKTLEDLPVGYRERYFEPVGAGYVFRADLRRQVIFGKHDLVHDAPISHLDLLACRNVMMYFNSEVQASILARFHFALKPDGLLFLGKAEMMRSHGGLFIPAHLSSRVFRKAVPGSARDRLLLMGRTGANAQGSGARVPPASAVVAHQVALRDAALNAGPVAQLVVGAAGQLLLANDAARRLFGIGPGDVGRPLHDLKVSYRPVELRSRIEQAVSEQRSILISNVEHAAGDEVRSFDVQVTPLDNSDGRLGVSITFVDVTRHTRLKAEVDEAGQALETAFEELQSTNEELETTNEELQSTIEELETTNEELQSTNEELETMNEELQSTNEELETTNDELHRRTSSLNDVNAYLASVLTSLRAGVVVVDRDMLVQVWNRSMEELWGLRADEVNGQPLLHLDIGLPVEQLKAPLRAILEARADFQESELDAVNRRGRPVRCHIAMSPLLSSAGEIRGTVILLEDRPASPPPA</sequence>
<proteinExistence type="predicted"/>
<evidence type="ECO:0000256" key="1">
    <source>
        <dbReference type="ARBA" id="ARBA00001541"/>
    </source>
</evidence>
<comment type="caution">
    <text evidence="9">The sequence shown here is derived from an EMBL/GenBank/DDBJ whole genome shotgun (WGS) entry which is preliminary data.</text>
</comment>
<dbReference type="Gene3D" id="3.30.450.20">
    <property type="entry name" value="PAS domain"/>
    <property type="match status" value="2"/>
</dbReference>
<dbReference type="Pfam" id="PF03705">
    <property type="entry name" value="CheR_N"/>
    <property type="match status" value="1"/>
</dbReference>
<dbReference type="GO" id="GO:0016787">
    <property type="term" value="F:hydrolase activity"/>
    <property type="evidence" value="ECO:0007669"/>
    <property type="project" value="UniProtKB-KW"/>
</dbReference>
<dbReference type="InterPro" id="IPR029063">
    <property type="entry name" value="SAM-dependent_MTases_sf"/>
</dbReference>
<keyword evidence="5" id="KW-0949">S-adenosyl-L-methionine</keyword>
<dbReference type="RefSeq" id="WP_170035217.1">
    <property type="nucleotide sequence ID" value="NZ_JABDTL010000001.1"/>
</dbReference>
<dbReference type="Pfam" id="PF01739">
    <property type="entry name" value="CheR"/>
    <property type="match status" value="1"/>
</dbReference>
<dbReference type="SMART" id="SM00091">
    <property type="entry name" value="PAS"/>
    <property type="match status" value="2"/>
</dbReference>
<dbReference type="GO" id="GO:0032259">
    <property type="term" value="P:methylation"/>
    <property type="evidence" value="ECO:0007669"/>
    <property type="project" value="UniProtKB-KW"/>
</dbReference>
<dbReference type="PROSITE" id="PS50123">
    <property type="entry name" value="CHER"/>
    <property type="match status" value="1"/>
</dbReference>
<dbReference type="GO" id="GO:0006355">
    <property type="term" value="P:regulation of DNA-templated transcription"/>
    <property type="evidence" value="ECO:0007669"/>
    <property type="project" value="InterPro"/>
</dbReference>
<dbReference type="EC" id="2.1.1.80" evidence="2"/>
<keyword evidence="4 9" id="KW-0808">Transferase</keyword>
<dbReference type="SUPFAM" id="SSF55785">
    <property type="entry name" value="PYP-like sensor domain (PAS domain)"/>
    <property type="match status" value="2"/>
</dbReference>
<accession>A0A841H5U7</accession>
<organism evidence="9 10">
    <name type="scientific">Longimicrobium terrae</name>
    <dbReference type="NCBI Taxonomy" id="1639882"/>
    <lineage>
        <taxon>Bacteria</taxon>
        <taxon>Pseudomonadati</taxon>
        <taxon>Gemmatimonadota</taxon>
        <taxon>Longimicrobiia</taxon>
        <taxon>Longimicrobiales</taxon>
        <taxon>Longimicrobiaceae</taxon>
        <taxon>Longimicrobium</taxon>
    </lineage>
</organism>
<dbReference type="Pfam" id="PF08448">
    <property type="entry name" value="PAS_4"/>
    <property type="match status" value="1"/>
</dbReference>
<dbReference type="InterPro" id="IPR022642">
    <property type="entry name" value="CheR_C"/>
</dbReference>
<evidence type="ECO:0000256" key="6">
    <source>
        <dbReference type="SAM" id="Coils"/>
    </source>
</evidence>
<dbReference type="PRINTS" id="PR00996">
    <property type="entry name" value="CHERMTFRASE"/>
</dbReference>
<evidence type="ECO:0000256" key="5">
    <source>
        <dbReference type="ARBA" id="ARBA00022691"/>
    </source>
</evidence>
<dbReference type="NCBIfam" id="TIGR00229">
    <property type="entry name" value="sensory_box"/>
    <property type="match status" value="2"/>
</dbReference>
<keyword evidence="3 9" id="KW-0489">Methyltransferase</keyword>
<dbReference type="SMART" id="SM00138">
    <property type="entry name" value="MeTrc"/>
    <property type="match status" value="1"/>
</dbReference>
<dbReference type="SUPFAM" id="SSF47757">
    <property type="entry name" value="Chemotaxis receptor methyltransferase CheR, N-terminal domain"/>
    <property type="match status" value="1"/>
</dbReference>